<dbReference type="InterPro" id="IPR003775">
    <property type="entry name" value="Flagellar_assembly_factor_FliW"/>
</dbReference>
<keyword evidence="1 4" id="KW-0963">Cytoplasm</keyword>
<dbReference type="Proteomes" id="UP000295129">
    <property type="component" value="Unassembled WGS sequence"/>
</dbReference>
<sequence length="146" mass="15840">MKIESPVFGTAEIADDKVIEFPAGLPGFEGCHRFVVMHEAGSAAGVFLLQSVDERDVAFSITGPELLGVTYEFQLSDEEVELLQLKRPEDALVAIIIRKEDANGSPATAGLRANFMAPLVFNLNARRGLQKVINRLGCDIVLRAQG</sequence>
<dbReference type="GO" id="GO:0005737">
    <property type="term" value="C:cytoplasm"/>
    <property type="evidence" value="ECO:0007669"/>
    <property type="project" value="UniProtKB-SubCell"/>
</dbReference>
<accession>A0A4R6E0S3</accession>
<dbReference type="HAMAP" id="MF_01185">
    <property type="entry name" value="FliW"/>
    <property type="match status" value="1"/>
</dbReference>
<name>A0A4R6E0S3_9RHOO</name>
<dbReference type="PANTHER" id="PTHR39190">
    <property type="entry name" value="FLAGELLAR ASSEMBLY FACTOR FLIW"/>
    <property type="match status" value="1"/>
</dbReference>
<keyword evidence="5" id="KW-0282">Flagellum</keyword>
<dbReference type="Gene3D" id="2.30.290.10">
    <property type="entry name" value="BH3618-like"/>
    <property type="match status" value="1"/>
</dbReference>
<dbReference type="PANTHER" id="PTHR39190:SF1">
    <property type="entry name" value="FLAGELLAR ASSEMBLY FACTOR FLIW"/>
    <property type="match status" value="1"/>
</dbReference>
<evidence type="ECO:0000313" key="5">
    <source>
        <dbReference type="EMBL" id="TDN51306.1"/>
    </source>
</evidence>
<keyword evidence="2 4" id="KW-1005">Bacterial flagellum biogenesis</keyword>
<dbReference type="InterPro" id="IPR024046">
    <property type="entry name" value="Flagellar_assmbl_FliW_dom_sf"/>
</dbReference>
<proteinExistence type="inferred from homology"/>
<evidence type="ECO:0000256" key="3">
    <source>
        <dbReference type="ARBA" id="ARBA00022845"/>
    </source>
</evidence>
<dbReference type="EMBL" id="SNVV01000007">
    <property type="protein sequence ID" value="TDN51306.1"/>
    <property type="molecule type" value="Genomic_DNA"/>
</dbReference>
<comment type="caution">
    <text evidence="5">The sequence shown here is derived from an EMBL/GenBank/DDBJ whole genome shotgun (WGS) entry which is preliminary data.</text>
</comment>
<evidence type="ECO:0000256" key="2">
    <source>
        <dbReference type="ARBA" id="ARBA00022795"/>
    </source>
</evidence>
<comment type="subcellular location">
    <subcellularLocation>
        <location evidence="4">Cytoplasm</location>
    </subcellularLocation>
</comment>
<evidence type="ECO:0000313" key="6">
    <source>
        <dbReference type="Proteomes" id="UP000295129"/>
    </source>
</evidence>
<reference evidence="5 6" key="1">
    <citation type="submission" date="2019-03" db="EMBL/GenBank/DDBJ databases">
        <title>Genomic Encyclopedia of Type Strains, Phase IV (KMG-IV): sequencing the most valuable type-strain genomes for metagenomic binning, comparative biology and taxonomic classification.</title>
        <authorList>
            <person name="Goeker M."/>
        </authorList>
    </citation>
    <scope>NUCLEOTIDE SEQUENCE [LARGE SCALE GENOMIC DNA]</scope>
    <source>
        <strain evidence="5 6">DSM 12121</strain>
    </source>
</reference>
<dbReference type="GO" id="GO:0044780">
    <property type="term" value="P:bacterial-type flagellum assembly"/>
    <property type="evidence" value="ECO:0007669"/>
    <property type="project" value="UniProtKB-UniRule"/>
</dbReference>
<gene>
    <name evidence="4" type="primary">fliW</name>
    <name evidence="5" type="ORF">C7389_10740</name>
</gene>
<dbReference type="SUPFAM" id="SSF141457">
    <property type="entry name" value="BH3618-like"/>
    <property type="match status" value="1"/>
</dbReference>
<comment type="similarity">
    <text evidence="4">Belongs to the FliW family.</text>
</comment>
<dbReference type="GO" id="GO:0006417">
    <property type="term" value="P:regulation of translation"/>
    <property type="evidence" value="ECO:0007669"/>
    <property type="project" value="UniProtKB-KW"/>
</dbReference>
<keyword evidence="5" id="KW-0969">Cilium</keyword>
<keyword evidence="5" id="KW-0966">Cell projection</keyword>
<dbReference type="Pfam" id="PF02623">
    <property type="entry name" value="FliW"/>
    <property type="match status" value="1"/>
</dbReference>
<protein>
    <recommendedName>
        <fullName evidence="4">Flagellar assembly factor FliW</fullName>
    </recommendedName>
</protein>
<keyword evidence="4" id="KW-0143">Chaperone</keyword>
<comment type="subunit">
    <text evidence="4">Interacts with translational regulator CsrA and flagellin(s).</text>
</comment>
<dbReference type="NCBIfam" id="NF009792">
    <property type="entry name" value="PRK13284.1"/>
    <property type="match status" value="1"/>
</dbReference>
<dbReference type="RefSeq" id="WP_133590765.1">
    <property type="nucleotide sequence ID" value="NZ_SNVV01000007.1"/>
</dbReference>
<comment type="function">
    <text evidence="4">Acts as an anti-CsrA protein, binds CsrA and prevents it from repressing translation of its target genes, one of which is flagellin. Binds to flagellin and participates in the assembly of the flagellum.</text>
</comment>
<evidence type="ECO:0000256" key="4">
    <source>
        <dbReference type="HAMAP-Rule" id="MF_01185"/>
    </source>
</evidence>
<keyword evidence="3 4" id="KW-0810">Translation regulation</keyword>
<keyword evidence="6" id="KW-1185">Reference proteome</keyword>
<dbReference type="AlphaFoldDB" id="A0A4R6E0S3"/>
<organism evidence="5 6">
    <name type="scientific">Azoarcus indigens</name>
    <dbReference type="NCBI Taxonomy" id="29545"/>
    <lineage>
        <taxon>Bacteria</taxon>
        <taxon>Pseudomonadati</taxon>
        <taxon>Pseudomonadota</taxon>
        <taxon>Betaproteobacteria</taxon>
        <taxon>Rhodocyclales</taxon>
        <taxon>Zoogloeaceae</taxon>
        <taxon>Azoarcus</taxon>
    </lineage>
</organism>
<evidence type="ECO:0000256" key="1">
    <source>
        <dbReference type="ARBA" id="ARBA00022490"/>
    </source>
</evidence>
<dbReference type="OrthoDB" id="9801235at2"/>